<dbReference type="SMART" id="SM00248">
    <property type="entry name" value="ANK"/>
    <property type="match status" value="2"/>
</dbReference>
<gene>
    <name evidence="4" type="ORF">JAZ07_09840</name>
</gene>
<evidence type="ECO:0000313" key="4">
    <source>
        <dbReference type="EMBL" id="MCG7946629.1"/>
    </source>
</evidence>
<dbReference type="Pfam" id="PF12796">
    <property type="entry name" value="Ank_2"/>
    <property type="match status" value="1"/>
</dbReference>
<evidence type="ECO:0000256" key="3">
    <source>
        <dbReference type="PROSITE-ProRule" id="PRU00023"/>
    </source>
</evidence>
<keyword evidence="1" id="KW-0677">Repeat</keyword>
<dbReference type="PROSITE" id="PS50297">
    <property type="entry name" value="ANK_REP_REGION"/>
    <property type="match status" value="2"/>
</dbReference>
<reference evidence="4" key="1">
    <citation type="journal article" date="2021" name="Proc. Natl. Acad. Sci. U.S.A.">
        <title>Global biogeography of chemosynthetic symbionts reveals both localized and globally distributed symbiont groups. .</title>
        <authorList>
            <person name="Osvatic J.T."/>
            <person name="Wilkins L.G.E."/>
            <person name="Leibrecht L."/>
            <person name="Leray M."/>
            <person name="Zauner S."/>
            <person name="Polzin J."/>
            <person name="Camacho Y."/>
            <person name="Gros O."/>
            <person name="van Gils J.A."/>
            <person name="Eisen J.A."/>
            <person name="Petersen J.M."/>
            <person name="Yuen B."/>
        </authorList>
    </citation>
    <scope>NUCLEOTIDE SEQUENCE</scope>
    <source>
        <strain evidence="4">MAGclacostrist064TRANS</strain>
    </source>
</reference>
<dbReference type="PROSITE" id="PS50088">
    <property type="entry name" value="ANK_REPEAT"/>
    <property type="match status" value="2"/>
</dbReference>
<feature type="repeat" description="ANK" evidence="3">
    <location>
        <begin position="43"/>
        <end position="75"/>
    </location>
</feature>
<dbReference type="InterPro" id="IPR036770">
    <property type="entry name" value="Ankyrin_rpt-contain_sf"/>
</dbReference>
<sequence>MNLKSGLTSEELAELKDSFCDLASYESEDPLKPVDPLTWVAPDDDTALYVAAWRDDVRATELLIKAGVDVNALGDMSSTALHIATSKGNKKIQELLLNAGASTELVNEFGLRPLQTYDDIPRKSTLSPWKCDEKK</sequence>
<accession>A0A9E4N4T6</accession>
<organism evidence="4 5">
    <name type="scientific">Candidatus Thiodiazotropha taylori</name>
    <dbReference type="NCBI Taxonomy" id="2792791"/>
    <lineage>
        <taxon>Bacteria</taxon>
        <taxon>Pseudomonadati</taxon>
        <taxon>Pseudomonadota</taxon>
        <taxon>Gammaproteobacteria</taxon>
        <taxon>Chromatiales</taxon>
        <taxon>Sedimenticolaceae</taxon>
        <taxon>Candidatus Thiodiazotropha</taxon>
    </lineage>
</organism>
<evidence type="ECO:0000256" key="1">
    <source>
        <dbReference type="ARBA" id="ARBA00022737"/>
    </source>
</evidence>
<proteinExistence type="predicted"/>
<dbReference type="Gene3D" id="1.25.40.20">
    <property type="entry name" value="Ankyrin repeat-containing domain"/>
    <property type="match status" value="1"/>
</dbReference>
<dbReference type="EMBL" id="JAEPCM010000331">
    <property type="protein sequence ID" value="MCG7946629.1"/>
    <property type="molecule type" value="Genomic_DNA"/>
</dbReference>
<protein>
    <submittedName>
        <fullName evidence="4">Ankyrin repeat domain-containing protein</fullName>
    </submittedName>
</protein>
<dbReference type="Proteomes" id="UP000886667">
    <property type="component" value="Unassembled WGS sequence"/>
</dbReference>
<dbReference type="SUPFAM" id="SSF48403">
    <property type="entry name" value="Ankyrin repeat"/>
    <property type="match status" value="1"/>
</dbReference>
<dbReference type="AlphaFoldDB" id="A0A9E4N4T6"/>
<comment type="caution">
    <text evidence="4">The sequence shown here is derived from an EMBL/GenBank/DDBJ whole genome shotgun (WGS) entry which is preliminary data.</text>
</comment>
<name>A0A9E4N4T6_9GAMM</name>
<dbReference type="PANTHER" id="PTHR24198:SF165">
    <property type="entry name" value="ANKYRIN REPEAT-CONTAINING PROTEIN-RELATED"/>
    <property type="match status" value="1"/>
</dbReference>
<evidence type="ECO:0000256" key="2">
    <source>
        <dbReference type="ARBA" id="ARBA00023043"/>
    </source>
</evidence>
<dbReference type="GO" id="GO:0005737">
    <property type="term" value="C:cytoplasm"/>
    <property type="evidence" value="ECO:0007669"/>
    <property type="project" value="TreeGrafter"/>
</dbReference>
<keyword evidence="2 3" id="KW-0040">ANK repeat</keyword>
<dbReference type="PANTHER" id="PTHR24198">
    <property type="entry name" value="ANKYRIN REPEAT AND PROTEIN KINASE DOMAIN-CONTAINING PROTEIN"/>
    <property type="match status" value="1"/>
</dbReference>
<feature type="repeat" description="ANK" evidence="3">
    <location>
        <begin position="76"/>
        <end position="108"/>
    </location>
</feature>
<evidence type="ECO:0000313" key="5">
    <source>
        <dbReference type="Proteomes" id="UP000886667"/>
    </source>
</evidence>
<dbReference type="InterPro" id="IPR002110">
    <property type="entry name" value="Ankyrin_rpt"/>
</dbReference>